<dbReference type="Pfam" id="PF00094">
    <property type="entry name" value="VWD"/>
    <property type="match status" value="1"/>
</dbReference>
<dbReference type="InterPro" id="IPR016186">
    <property type="entry name" value="C-type_lectin-like/link_sf"/>
</dbReference>
<dbReference type="Gene3D" id="3.80.10.10">
    <property type="entry name" value="Ribonuclease Inhibitor"/>
    <property type="match status" value="1"/>
</dbReference>
<evidence type="ECO:0000256" key="1">
    <source>
        <dbReference type="SAM" id="MobiDB-lite"/>
    </source>
</evidence>
<evidence type="ECO:0000256" key="2">
    <source>
        <dbReference type="SAM" id="SignalP"/>
    </source>
</evidence>
<feature type="domain" description="VWFD" evidence="3">
    <location>
        <begin position="139"/>
        <end position="321"/>
    </location>
</feature>
<feature type="signal peptide" evidence="2">
    <location>
        <begin position="1"/>
        <end position="16"/>
    </location>
</feature>
<sequence>MLRQALLLLWAGEAFSMGLRALSQVNPNMCDPLYGIKDGDGSVCCAKSCGQCGGCECGSLGSGDHFGASFCCPGTIRDDEILCSTPDQVGCVLKVDAIYWLTEEGDHCDPLPSASPSATPVPAPSAAPSVDTTPEDPSPPGGGWGDVHMTTMDGLKYDQQMLGHVSWVKNGGPAGTNFELQVRQTSWRGRFATVGTAMAVTEAGASVIEVQHPSTILVDGAPYDPTSSVVAGASILVGNRGFPITVLFSSGARVTWTPRSDFSYIRLTVPNTSWWGTMSGALGNFNGDIFDDLLPEADPASSYCQKHLSARKWCATEMESLFAYPLVTPDNDEKTFADFDNCFNPNDPCDGNAGRSFMDVVAAELGVADGDLNGITADCCGNEQCIADALFGADDAGNFAIDDGLATRAAEESGERIDALNHMFTALAGQRWDEAEGWVAGADPCTDDYFGVSCAISDNCNGPLFEVTEIDLPGNRLAGSLGGVDFSNLPDLVALDLSDNDIMGVVPEAWCEVGDRPDTLKLGGNDGLCVPPSCELKYLEDLAGVARWCGKCDDEYMAGSPDSCMSLPGGESKCFYKMKLTDAAYEDVSNLDLRADAALLTTRLQAACAHAGLQVALPNSDSENALAYSTCGGDSFLGMYDWQEEGKWIDMNTGLLRYDTAAPGDATGYVNWRAGSEPNDFRVEHFMHFFFDSLDWNDIDRKWDYVCCESKPEACDASQ</sequence>
<reference evidence="4" key="1">
    <citation type="submission" date="2021-01" db="EMBL/GenBank/DDBJ databases">
        <authorList>
            <person name="Corre E."/>
            <person name="Pelletier E."/>
            <person name="Niang G."/>
            <person name="Scheremetjew M."/>
            <person name="Finn R."/>
            <person name="Kale V."/>
            <person name="Holt S."/>
            <person name="Cochrane G."/>
            <person name="Meng A."/>
            <person name="Brown T."/>
            <person name="Cohen L."/>
        </authorList>
    </citation>
    <scope>NUCLEOTIDE SEQUENCE</scope>
    <source>
        <strain evidence="4">CCMP2078</strain>
    </source>
</reference>
<dbReference type="Gene3D" id="3.10.100.10">
    <property type="entry name" value="Mannose-Binding Protein A, subunit A"/>
    <property type="match status" value="1"/>
</dbReference>
<feature type="chain" id="PRO_5030867393" description="VWFD domain-containing protein" evidence="2">
    <location>
        <begin position="17"/>
        <end position="719"/>
    </location>
</feature>
<dbReference type="AlphaFoldDB" id="A0A7R9U176"/>
<organism evidence="4">
    <name type="scientific">Pinguiococcus pyrenoidosus</name>
    <dbReference type="NCBI Taxonomy" id="172671"/>
    <lineage>
        <taxon>Eukaryota</taxon>
        <taxon>Sar</taxon>
        <taxon>Stramenopiles</taxon>
        <taxon>Ochrophyta</taxon>
        <taxon>Pinguiophyceae</taxon>
        <taxon>Pinguiochrysidales</taxon>
        <taxon>Pinguiochrysidaceae</taxon>
        <taxon>Pinguiococcus</taxon>
    </lineage>
</organism>
<keyword evidence="2" id="KW-0732">Signal</keyword>
<dbReference type="PROSITE" id="PS51233">
    <property type="entry name" value="VWFD"/>
    <property type="match status" value="1"/>
</dbReference>
<dbReference type="InterPro" id="IPR001846">
    <property type="entry name" value="VWF_type-D"/>
</dbReference>
<dbReference type="InterPro" id="IPR032675">
    <property type="entry name" value="LRR_dom_sf"/>
</dbReference>
<gene>
    <name evidence="4" type="ORF">PPYR1160_LOCUS325</name>
</gene>
<feature type="region of interest" description="Disordered" evidence="1">
    <location>
        <begin position="110"/>
        <end position="149"/>
    </location>
</feature>
<dbReference type="InterPro" id="IPR016187">
    <property type="entry name" value="CTDL_fold"/>
</dbReference>
<dbReference type="EMBL" id="HBEA01000406">
    <property type="protein sequence ID" value="CAD8250835.1"/>
    <property type="molecule type" value="Transcribed_RNA"/>
</dbReference>
<dbReference type="SUPFAM" id="SSF52058">
    <property type="entry name" value="L domain-like"/>
    <property type="match status" value="1"/>
</dbReference>
<evidence type="ECO:0000259" key="3">
    <source>
        <dbReference type="PROSITE" id="PS51233"/>
    </source>
</evidence>
<protein>
    <recommendedName>
        <fullName evidence="3">VWFD domain-containing protein</fullName>
    </recommendedName>
</protein>
<dbReference type="SUPFAM" id="SSF56436">
    <property type="entry name" value="C-type lectin-like"/>
    <property type="match status" value="1"/>
</dbReference>
<name>A0A7R9U176_9STRA</name>
<proteinExistence type="predicted"/>
<accession>A0A7R9U176</accession>
<evidence type="ECO:0000313" key="4">
    <source>
        <dbReference type="EMBL" id="CAD8250835.1"/>
    </source>
</evidence>